<name>A0A238JEX8_9RHOB</name>
<feature type="domain" description="Transcriptional regulator LacI/GalR-like sensor" evidence="4">
    <location>
        <begin position="134"/>
        <end position="290"/>
    </location>
</feature>
<keyword evidence="6" id="KW-1185">Reference proteome</keyword>
<dbReference type="PANTHER" id="PTHR30146:SF109">
    <property type="entry name" value="HTH-TYPE TRANSCRIPTIONAL REGULATOR GALS"/>
    <property type="match status" value="1"/>
</dbReference>
<evidence type="ECO:0000313" key="5">
    <source>
        <dbReference type="EMBL" id="SMX29218.1"/>
    </source>
</evidence>
<evidence type="ECO:0000256" key="2">
    <source>
        <dbReference type="ARBA" id="ARBA00023125"/>
    </source>
</evidence>
<protein>
    <submittedName>
        <fullName evidence="5">Catabolite control protein A</fullName>
    </submittedName>
</protein>
<accession>A0A238JEX8</accession>
<proteinExistence type="predicted"/>
<dbReference type="PANTHER" id="PTHR30146">
    <property type="entry name" value="LACI-RELATED TRANSCRIPTIONAL REPRESSOR"/>
    <property type="match status" value="1"/>
</dbReference>
<evidence type="ECO:0000256" key="3">
    <source>
        <dbReference type="ARBA" id="ARBA00023163"/>
    </source>
</evidence>
<dbReference type="EMBL" id="FXXP01000002">
    <property type="protein sequence ID" value="SMX29218.1"/>
    <property type="molecule type" value="Genomic_DNA"/>
</dbReference>
<dbReference type="InterPro" id="IPR046335">
    <property type="entry name" value="LacI/GalR-like_sensor"/>
</dbReference>
<sequence length="297" mass="32023">MAAADTLGYQVNHLARGLISSQSGLVAIIAAEIETPFRAALLSSLAQKLQTAGKTPVLIATENSDESVRNALRQATSYRTEAAIILSGMPDTALTEMCLRHGMRLVLINRDDAQPGTLQIRLNDHAAGKVAFNTLMRTGCKRPALVSSNAGTPSLVSRIEGFEDAAKDHGTEVFKMIRGETSYDTGLQIGTDLFAQDVRPDGVFCVTDLLACGLMDAARCRFSLNVPNDVAVIGYDNIPQSGWESYDLTTFSQPIDEINEAAINWLSSPPDVATENEIIELEAPLIWRGTIRKAATT</sequence>
<dbReference type="AlphaFoldDB" id="A0A238JEX8"/>
<gene>
    <name evidence="5" type="primary">ccpA</name>
    <name evidence="5" type="ORF">TRP8649_03351</name>
</gene>
<dbReference type="SUPFAM" id="SSF53822">
    <property type="entry name" value="Periplasmic binding protein-like I"/>
    <property type="match status" value="1"/>
</dbReference>
<dbReference type="GO" id="GO:0000976">
    <property type="term" value="F:transcription cis-regulatory region binding"/>
    <property type="evidence" value="ECO:0007669"/>
    <property type="project" value="TreeGrafter"/>
</dbReference>
<dbReference type="GO" id="GO:0003700">
    <property type="term" value="F:DNA-binding transcription factor activity"/>
    <property type="evidence" value="ECO:0007669"/>
    <property type="project" value="TreeGrafter"/>
</dbReference>
<organism evidence="5 6">
    <name type="scientific">Pelagimonas phthalicica</name>
    <dbReference type="NCBI Taxonomy" id="1037362"/>
    <lineage>
        <taxon>Bacteria</taxon>
        <taxon>Pseudomonadati</taxon>
        <taxon>Pseudomonadota</taxon>
        <taxon>Alphaproteobacteria</taxon>
        <taxon>Rhodobacterales</taxon>
        <taxon>Roseobacteraceae</taxon>
        <taxon>Pelagimonas</taxon>
    </lineage>
</organism>
<keyword evidence="2" id="KW-0238">DNA-binding</keyword>
<reference evidence="6" key="1">
    <citation type="submission" date="2017-05" db="EMBL/GenBank/DDBJ databases">
        <authorList>
            <person name="Rodrigo-Torres L."/>
            <person name="Arahal R. D."/>
            <person name="Lucena T."/>
        </authorList>
    </citation>
    <scope>NUCLEOTIDE SEQUENCE [LARGE SCALE GENOMIC DNA]</scope>
    <source>
        <strain evidence="6">CECT 8649</strain>
    </source>
</reference>
<keyword evidence="1" id="KW-0805">Transcription regulation</keyword>
<dbReference type="InterPro" id="IPR028082">
    <property type="entry name" value="Peripla_BP_I"/>
</dbReference>
<dbReference type="Gene3D" id="3.40.50.2300">
    <property type="match status" value="2"/>
</dbReference>
<evidence type="ECO:0000256" key="1">
    <source>
        <dbReference type="ARBA" id="ARBA00023015"/>
    </source>
</evidence>
<keyword evidence="3" id="KW-0804">Transcription</keyword>
<dbReference type="CDD" id="cd06278">
    <property type="entry name" value="PBP1_LacI-like"/>
    <property type="match status" value="1"/>
</dbReference>
<dbReference type="Proteomes" id="UP000225972">
    <property type="component" value="Unassembled WGS sequence"/>
</dbReference>
<dbReference type="Pfam" id="PF13377">
    <property type="entry name" value="Peripla_BP_3"/>
    <property type="match status" value="1"/>
</dbReference>
<evidence type="ECO:0000259" key="4">
    <source>
        <dbReference type="Pfam" id="PF13377"/>
    </source>
</evidence>
<evidence type="ECO:0000313" key="6">
    <source>
        <dbReference type="Proteomes" id="UP000225972"/>
    </source>
</evidence>